<organism evidence="1 2">
    <name type="scientific">Cutaneotrichosporon cavernicola</name>
    <dbReference type="NCBI Taxonomy" id="279322"/>
    <lineage>
        <taxon>Eukaryota</taxon>
        <taxon>Fungi</taxon>
        <taxon>Dikarya</taxon>
        <taxon>Basidiomycota</taxon>
        <taxon>Agaricomycotina</taxon>
        <taxon>Tremellomycetes</taxon>
        <taxon>Trichosporonales</taxon>
        <taxon>Trichosporonaceae</taxon>
        <taxon>Cutaneotrichosporon</taxon>
    </lineage>
</organism>
<evidence type="ECO:0000313" key="2">
    <source>
        <dbReference type="Proteomes" id="UP001233271"/>
    </source>
</evidence>
<dbReference type="Proteomes" id="UP001233271">
    <property type="component" value="Chromosome 1"/>
</dbReference>
<sequence>MESTCETSGMAPIPAPVEVEQVAVAPGDFMGFGGTTGGGGSRAQGETPLAHTLVAGDEGMEYLVGGTRKEFDVCVYPLKSKILPRDIGGARALGEYGALYDVPVAVAAEKPK</sequence>
<keyword evidence="2" id="KW-1185">Reference proteome</keyword>
<dbReference type="AlphaFoldDB" id="A0AA48KZ60"/>
<protein>
    <submittedName>
        <fullName evidence="1">Uncharacterized protein</fullName>
    </submittedName>
</protein>
<proteinExistence type="predicted"/>
<gene>
    <name evidence="1" type="ORF">CcaverHIS019_0110140</name>
</gene>
<accession>A0AA48KZ60</accession>
<dbReference type="GeneID" id="85492167"/>
<dbReference type="RefSeq" id="XP_060453562.1">
    <property type="nucleotide sequence ID" value="XM_060596584.1"/>
</dbReference>
<dbReference type="Gene3D" id="2.60.120.10">
    <property type="entry name" value="Jelly Rolls"/>
    <property type="match status" value="1"/>
</dbReference>
<dbReference type="KEGG" id="ccac:CcaHIS019_0110140"/>
<evidence type="ECO:0000313" key="1">
    <source>
        <dbReference type="EMBL" id="BEI88296.1"/>
    </source>
</evidence>
<dbReference type="EMBL" id="AP028212">
    <property type="protein sequence ID" value="BEI88296.1"/>
    <property type="molecule type" value="Genomic_DNA"/>
</dbReference>
<dbReference type="InterPro" id="IPR014710">
    <property type="entry name" value="RmlC-like_jellyroll"/>
</dbReference>
<name>A0AA48KZ60_9TREE</name>
<reference evidence="1" key="1">
    <citation type="journal article" date="2023" name="BMC Genomics">
        <title>Chromosome-level genome assemblies of Cutaneotrichosporon spp. (Trichosporonales, Basidiomycota) reveal imbalanced evolution between nucleotide sequences and chromosome synteny.</title>
        <authorList>
            <person name="Kobayashi Y."/>
            <person name="Kayamori A."/>
            <person name="Aoki K."/>
            <person name="Shiwa Y."/>
            <person name="Matsutani M."/>
            <person name="Fujita N."/>
            <person name="Sugita T."/>
            <person name="Iwasaki W."/>
            <person name="Tanaka N."/>
            <person name="Takashima M."/>
        </authorList>
    </citation>
    <scope>NUCLEOTIDE SEQUENCE</scope>
    <source>
        <strain evidence="1">HIS019</strain>
    </source>
</reference>